<evidence type="ECO:0000313" key="2">
    <source>
        <dbReference type="EMBL" id="UUX50492.1"/>
    </source>
</evidence>
<sequence length="111" mass="11915">MDNFALTESASASANLRASQANAAADKLKFAGKNREEVRRAAEEFESIFVSQMLGHMFKGLDSGGMFGGGHAEGIYRDLMIDEYGKQVVSSGGIGIADTIERQLLALQEVN</sequence>
<dbReference type="EMBL" id="CP102480">
    <property type="protein sequence ID" value="UUX50492.1"/>
    <property type="molecule type" value="Genomic_DNA"/>
</dbReference>
<proteinExistence type="predicted"/>
<name>A0A9J7AW45_9PROT</name>
<dbReference type="Proteomes" id="UP001060336">
    <property type="component" value="Chromosome"/>
</dbReference>
<dbReference type="AlphaFoldDB" id="A0A9J7AW45"/>
<reference evidence="2" key="1">
    <citation type="submission" date="2022-08" db="EMBL/GenBank/DDBJ databases">
        <title>Nisaea acidiphila sp. nov., isolated from a marine algal debris and emended description of the genus Nisaea Urios et al. 2008.</title>
        <authorList>
            <person name="Kwon K."/>
        </authorList>
    </citation>
    <scope>NUCLEOTIDE SEQUENCE</scope>
    <source>
        <strain evidence="2">MEBiC11861</strain>
    </source>
</reference>
<keyword evidence="3" id="KW-1185">Reference proteome</keyword>
<evidence type="ECO:0000313" key="3">
    <source>
        <dbReference type="Proteomes" id="UP001060336"/>
    </source>
</evidence>
<dbReference type="RefSeq" id="WP_257769667.1">
    <property type="nucleotide sequence ID" value="NZ_CP102480.1"/>
</dbReference>
<dbReference type="KEGG" id="naci:NUH88_02105"/>
<organism evidence="2 3">
    <name type="scientific">Nisaea acidiphila</name>
    <dbReference type="NCBI Taxonomy" id="1862145"/>
    <lineage>
        <taxon>Bacteria</taxon>
        <taxon>Pseudomonadati</taxon>
        <taxon>Pseudomonadota</taxon>
        <taxon>Alphaproteobacteria</taxon>
        <taxon>Rhodospirillales</taxon>
        <taxon>Thalassobaculaceae</taxon>
        <taxon>Nisaea</taxon>
    </lineage>
</organism>
<dbReference type="InterPro" id="IPR019301">
    <property type="entry name" value="Flagellar_prot_FlgJ_N"/>
</dbReference>
<dbReference type="Pfam" id="PF10135">
    <property type="entry name" value="Rod-binding"/>
    <property type="match status" value="1"/>
</dbReference>
<feature type="domain" description="Flagellar protein FlgJ N-terminal" evidence="1">
    <location>
        <begin position="57"/>
        <end position="103"/>
    </location>
</feature>
<evidence type="ECO:0000259" key="1">
    <source>
        <dbReference type="Pfam" id="PF10135"/>
    </source>
</evidence>
<gene>
    <name evidence="2" type="ORF">NUH88_02105</name>
</gene>
<accession>A0A9J7AW45</accession>
<protein>
    <submittedName>
        <fullName evidence="2">Rod-binding protein</fullName>
    </submittedName>
</protein>